<feature type="compositionally biased region" description="Low complexity" evidence="2">
    <location>
        <begin position="275"/>
        <end position="305"/>
    </location>
</feature>
<evidence type="ECO:0000313" key="4">
    <source>
        <dbReference type="EMBL" id="KAL3802187.1"/>
    </source>
</evidence>
<feature type="region of interest" description="Disordered" evidence="2">
    <location>
        <begin position="140"/>
        <end position="163"/>
    </location>
</feature>
<dbReference type="PROSITE" id="PS51025">
    <property type="entry name" value="PWI"/>
    <property type="match status" value="1"/>
</dbReference>
<keyword evidence="1" id="KW-0507">mRNA processing</keyword>
<reference evidence="4 5" key="1">
    <citation type="journal article" date="2020" name="G3 (Bethesda)">
        <title>Improved Reference Genome for Cyclotella cryptica CCMP332, a Model for Cell Wall Morphogenesis, Salinity Adaptation, and Lipid Production in Diatoms (Bacillariophyta).</title>
        <authorList>
            <person name="Roberts W.R."/>
            <person name="Downey K.M."/>
            <person name="Ruck E.C."/>
            <person name="Traller J.C."/>
            <person name="Alverson A.J."/>
        </authorList>
    </citation>
    <scope>NUCLEOTIDE SEQUENCE [LARGE SCALE GENOMIC DNA]</scope>
    <source>
        <strain evidence="4 5">CCMP332</strain>
    </source>
</reference>
<feature type="compositionally biased region" description="Basic and acidic residues" evidence="2">
    <location>
        <begin position="306"/>
        <end position="319"/>
    </location>
</feature>
<protein>
    <recommendedName>
        <fullName evidence="3">PWI domain-containing protein</fullName>
    </recommendedName>
</protein>
<dbReference type="InterPro" id="IPR052225">
    <property type="entry name" value="Ser/Arg_repetitive_matrix"/>
</dbReference>
<keyword evidence="5" id="KW-1185">Reference proteome</keyword>
<dbReference type="AlphaFoldDB" id="A0ABD3QPN3"/>
<dbReference type="EMBL" id="JABMIG020000021">
    <property type="protein sequence ID" value="KAL3802187.1"/>
    <property type="molecule type" value="Genomic_DNA"/>
</dbReference>
<organism evidence="4 5">
    <name type="scientific">Cyclotella cryptica</name>
    <dbReference type="NCBI Taxonomy" id="29204"/>
    <lineage>
        <taxon>Eukaryota</taxon>
        <taxon>Sar</taxon>
        <taxon>Stramenopiles</taxon>
        <taxon>Ochrophyta</taxon>
        <taxon>Bacillariophyta</taxon>
        <taxon>Coscinodiscophyceae</taxon>
        <taxon>Thalassiosirophycidae</taxon>
        <taxon>Stephanodiscales</taxon>
        <taxon>Stephanodiscaceae</taxon>
        <taxon>Cyclotella</taxon>
    </lineage>
</organism>
<evidence type="ECO:0000313" key="5">
    <source>
        <dbReference type="Proteomes" id="UP001516023"/>
    </source>
</evidence>
<dbReference type="SUPFAM" id="SSF101233">
    <property type="entry name" value="PWI domain"/>
    <property type="match status" value="1"/>
</dbReference>
<dbReference type="InterPro" id="IPR036483">
    <property type="entry name" value="PWI_dom_sf"/>
</dbReference>
<dbReference type="Gene3D" id="1.20.1390.10">
    <property type="entry name" value="PWI domain"/>
    <property type="match status" value="1"/>
</dbReference>
<dbReference type="Proteomes" id="UP001516023">
    <property type="component" value="Unassembled WGS sequence"/>
</dbReference>
<evidence type="ECO:0000256" key="1">
    <source>
        <dbReference type="ARBA" id="ARBA00022664"/>
    </source>
</evidence>
<feature type="compositionally biased region" description="Low complexity" evidence="2">
    <location>
        <begin position="187"/>
        <end position="200"/>
    </location>
</feature>
<evidence type="ECO:0000256" key="2">
    <source>
        <dbReference type="SAM" id="MobiDB-lite"/>
    </source>
</evidence>
<dbReference type="Pfam" id="PF01480">
    <property type="entry name" value="PWI"/>
    <property type="match status" value="1"/>
</dbReference>
<evidence type="ECO:0000259" key="3">
    <source>
        <dbReference type="PROSITE" id="PS51025"/>
    </source>
</evidence>
<comment type="caution">
    <text evidence="4">The sequence shown here is derived from an EMBL/GenBank/DDBJ whole genome shotgun (WGS) entry which is preliminary data.</text>
</comment>
<sequence length="361" mass="40587">MPTIKGTASISSTSALNKLLRTTPFPPHFSTKVDTTKLHRGVLSHWIEQRIEEILGFEDEIVSSTATNLFLPEGSEDGKVMEVDPRKAQLDLVGFLGEKESAEFASELWEMMIDGANRKSGIPLILVEKKKEEMKRAREEQIRGSGGIHQGRGQVKRGVAGGDPEMNAFVREAARRAEMARAALANNNNNHAAGAGRQGAPEAEGPMAVPPSPSPPRERRKDNGRFKETNEYAKKNDYYIDRRGKLDEFGRRRGERPSQDDRKPGARSQQRKRSASPSRSRSRSLSSSRSRSYSCSSASYSVSPSPKKEHQRQDRSSSDRHRHGEKRRSDDRRRSGNRHRSRSISSDEGRNSRRDKKDGRR</sequence>
<feature type="compositionally biased region" description="Basic and acidic residues" evidence="2">
    <location>
        <begin position="216"/>
        <end position="264"/>
    </location>
</feature>
<feature type="compositionally biased region" description="Basic and acidic residues" evidence="2">
    <location>
        <begin position="345"/>
        <end position="361"/>
    </location>
</feature>
<dbReference type="GO" id="GO:0006397">
    <property type="term" value="P:mRNA processing"/>
    <property type="evidence" value="ECO:0007669"/>
    <property type="project" value="UniProtKB-KW"/>
</dbReference>
<feature type="region of interest" description="Disordered" evidence="2">
    <location>
        <begin position="187"/>
        <end position="361"/>
    </location>
</feature>
<proteinExistence type="predicted"/>
<name>A0ABD3QPN3_9STRA</name>
<dbReference type="InterPro" id="IPR002483">
    <property type="entry name" value="PWI_dom"/>
</dbReference>
<gene>
    <name evidence="4" type="ORF">HJC23_001731</name>
</gene>
<feature type="domain" description="PWI" evidence="3">
    <location>
        <begin position="22"/>
        <end position="129"/>
    </location>
</feature>
<accession>A0ABD3QPN3</accession>
<dbReference type="PANTHER" id="PTHR23148">
    <property type="entry name" value="SERINE/ARGININE REGULATED NUCLEAR MATRIX PROTEIN"/>
    <property type="match status" value="1"/>
</dbReference>
<dbReference type="PANTHER" id="PTHR23148:SF0">
    <property type="entry name" value="SERINE_ARGININE REPETITIVE MATRIX PROTEIN 1"/>
    <property type="match status" value="1"/>
</dbReference>
<dbReference type="SMART" id="SM00311">
    <property type="entry name" value="PWI"/>
    <property type="match status" value="1"/>
</dbReference>